<dbReference type="InterPro" id="IPR050490">
    <property type="entry name" value="Bact_solute-bd_prot1"/>
</dbReference>
<gene>
    <name evidence="2" type="ORF">COV04_02145</name>
</gene>
<dbReference type="EMBL" id="PFET01000008">
    <property type="protein sequence ID" value="PJE75935.1"/>
    <property type="molecule type" value="Genomic_DNA"/>
</dbReference>
<feature type="chain" id="PRO_5014598306" description="ABC transporter substrate-binding protein" evidence="1">
    <location>
        <begin position="22"/>
        <end position="454"/>
    </location>
</feature>
<dbReference type="SUPFAM" id="SSF53850">
    <property type="entry name" value="Periplasmic binding protein-like II"/>
    <property type="match status" value="1"/>
</dbReference>
<protein>
    <recommendedName>
        <fullName evidence="4">ABC transporter substrate-binding protein</fullName>
    </recommendedName>
</protein>
<evidence type="ECO:0000313" key="3">
    <source>
        <dbReference type="Proteomes" id="UP000231152"/>
    </source>
</evidence>
<proteinExistence type="predicted"/>
<organism evidence="2 3">
    <name type="scientific">Candidatus Uhrbacteria bacterium CG10_big_fil_rev_8_21_14_0_10_48_11</name>
    <dbReference type="NCBI Taxonomy" id="1975037"/>
    <lineage>
        <taxon>Bacteria</taxon>
        <taxon>Candidatus Uhriibacteriota</taxon>
    </lineage>
</organism>
<dbReference type="PANTHER" id="PTHR43649">
    <property type="entry name" value="ARABINOSE-BINDING PROTEIN-RELATED"/>
    <property type="match status" value="1"/>
</dbReference>
<dbReference type="Pfam" id="PF01547">
    <property type="entry name" value="SBP_bac_1"/>
    <property type="match status" value="1"/>
</dbReference>
<dbReference type="Proteomes" id="UP000231152">
    <property type="component" value="Unassembled WGS sequence"/>
</dbReference>
<sequence>MMKTVRNLLPLLLFLALPALGLGCQQRVTPKPVTLNYWRVFDSEDTMKGIIDAYHALHPYVTIKYKMLRYEEYEQQFLEALAEDRGPDIFSIHNTWVGKYQSKITPLPATTTLATATSSGQNPNYAMQTKPTASPSTIRQAFIDAVGKDVIRQSSDGKEQAYGLPLGVDTLALFYNKDILNSAGIATPPEDWTQFLQAVARITKLNEAGQIVVAGSALGTANNIPRFSDILSVLMMQNGANMTDARGYATFQLVPAQFPNKTFVPGLEALRFYTDFANPTKEAYTWNSTMPDALEAFTSGRVAFFFGYSYQIPIIRSRAPQLNWAVAPIPQADAVNNKVNFANYWVETVSKKSAHPDLAWDFLQFAAKAENDRSYLAASGKPPALRSLIDEQKGDALREPFASELLTAQSWYRGNDPATAEASFDDLITAVVNGTTDLKSAVANTIQRINQTIQ</sequence>
<evidence type="ECO:0000256" key="1">
    <source>
        <dbReference type="SAM" id="SignalP"/>
    </source>
</evidence>
<evidence type="ECO:0000313" key="2">
    <source>
        <dbReference type="EMBL" id="PJE75935.1"/>
    </source>
</evidence>
<dbReference type="PROSITE" id="PS51257">
    <property type="entry name" value="PROKAR_LIPOPROTEIN"/>
    <property type="match status" value="1"/>
</dbReference>
<comment type="caution">
    <text evidence="2">The sequence shown here is derived from an EMBL/GenBank/DDBJ whole genome shotgun (WGS) entry which is preliminary data.</text>
</comment>
<dbReference type="PANTHER" id="PTHR43649:SF12">
    <property type="entry name" value="DIACETYLCHITOBIOSE BINDING PROTEIN DASA"/>
    <property type="match status" value="1"/>
</dbReference>
<name>A0A2M8LET6_9BACT</name>
<reference evidence="2 3" key="1">
    <citation type="submission" date="2017-09" db="EMBL/GenBank/DDBJ databases">
        <title>Depth-based differentiation of microbial function through sediment-hosted aquifers and enrichment of novel symbionts in the deep terrestrial subsurface.</title>
        <authorList>
            <person name="Probst A.J."/>
            <person name="Ladd B."/>
            <person name="Jarett J.K."/>
            <person name="Geller-Mcgrath D.E."/>
            <person name="Sieber C.M."/>
            <person name="Emerson J.B."/>
            <person name="Anantharaman K."/>
            <person name="Thomas B.C."/>
            <person name="Malmstrom R."/>
            <person name="Stieglmeier M."/>
            <person name="Klingl A."/>
            <person name="Woyke T."/>
            <person name="Ryan C.M."/>
            <person name="Banfield J.F."/>
        </authorList>
    </citation>
    <scope>NUCLEOTIDE SEQUENCE [LARGE SCALE GENOMIC DNA]</scope>
    <source>
        <strain evidence="2">CG10_big_fil_rev_8_21_14_0_10_48_11</strain>
    </source>
</reference>
<dbReference type="InterPro" id="IPR006059">
    <property type="entry name" value="SBP"/>
</dbReference>
<dbReference type="Gene3D" id="3.40.190.10">
    <property type="entry name" value="Periplasmic binding protein-like II"/>
    <property type="match status" value="1"/>
</dbReference>
<feature type="signal peptide" evidence="1">
    <location>
        <begin position="1"/>
        <end position="21"/>
    </location>
</feature>
<accession>A0A2M8LET6</accession>
<dbReference type="AlphaFoldDB" id="A0A2M8LET6"/>
<evidence type="ECO:0008006" key="4">
    <source>
        <dbReference type="Google" id="ProtNLM"/>
    </source>
</evidence>
<keyword evidence="1" id="KW-0732">Signal</keyword>